<feature type="compositionally biased region" description="Polar residues" evidence="7">
    <location>
        <begin position="2613"/>
        <end position="2626"/>
    </location>
</feature>
<keyword evidence="4 8" id="KW-1133">Transmembrane helix</keyword>
<feature type="region of interest" description="Disordered" evidence="7">
    <location>
        <begin position="2782"/>
        <end position="2807"/>
    </location>
</feature>
<feature type="compositionally biased region" description="Basic and acidic residues" evidence="7">
    <location>
        <begin position="1524"/>
        <end position="1538"/>
    </location>
</feature>
<keyword evidence="2 8" id="KW-0812">Transmembrane</keyword>
<dbReference type="PANTHER" id="PTHR46730:SF1">
    <property type="entry name" value="PLAT DOMAIN-CONTAINING PROTEIN"/>
    <property type="match status" value="1"/>
</dbReference>
<feature type="compositionally biased region" description="Acidic residues" evidence="7">
    <location>
        <begin position="2134"/>
        <end position="2155"/>
    </location>
</feature>
<feature type="compositionally biased region" description="Low complexity" evidence="7">
    <location>
        <begin position="2519"/>
        <end position="2533"/>
    </location>
</feature>
<keyword evidence="6" id="KW-1015">Disulfide bond</keyword>
<accession>A0AAE0LGY0</accession>
<proteinExistence type="predicted"/>
<dbReference type="GO" id="GO:0006816">
    <property type="term" value="P:calcium ion transport"/>
    <property type="evidence" value="ECO:0007669"/>
    <property type="project" value="TreeGrafter"/>
</dbReference>
<feature type="domain" description="EGF-like calcium-binding" evidence="9">
    <location>
        <begin position="46"/>
        <end position="89"/>
    </location>
</feature>
<dbReference type="Gene3D" id="2.10.25.10">
    <property type="entry name" value="Laminin"/>
    <property type="match status" value="4"/>
</dbReference>
<comment type="subcellular location">
    <subcellularLocation>
        <location evidence="1">Membrane</location>
    </subcellularLocation>
</comment>
<dbReference type="PANTHER" id="PTHR46730">
    <property type="entry name" value="POLYCYSTIN-1"/>
    <property type="match status" value="1"/>
</dbReference>
<dbReference type="Pfam" id="PF02010">
    <property type="entry name" value="REJ"/>
    <property type="match status" value="1"/>
</dbReference>
<feature type="domain" description="EGF-like" evidence="10">
    <location>
        <begin position="514"/>
        <end position="569"/>
    </location>
</feature>
<feature type="region of interest" description="Disordered" evidence="7">
    <location>
        <begin position="2481"/>
        <end position="2569"/>
    </location>
</feature>
<feature type="domain" description="EGF-like calcium-binding" evidence="9">
    <location>
        <begin position="270"/>
        <end position="312"/>
    </location>
</feature>
<feature type="region of interest" description="Disordered" evidence="7">
    <location>
        <begin position="2375"/>
        <end position="2419"/>
    </location>
</feature>
<feature type="compositionally biased region" description="Basic residues" evidence="7">
    <location>
        <begin position="2399"/>
        <end position="2419"/>
    </location>
</feature>
<feature type="transmembrane region" description="Helical" evidence="8">
    <location>
        <begin position="3573"/>
        <end position="3594"/>
    </location>
</feature>
<feature type="domain" description="EGF-like" evidence="10">
    <location>
        <begin position="368"/>
        <end position="413"/>
    </location>
</feature>
<feature type="transmembrane region" description="Helical" evidence="8">
    <location>
        <begin position="3319"/>
        <end position="3339"/>
    </location>
</feature>
<evidence type="ECO:0000256" key="4">
    <source>
        <dbReference type="ARBA" id="ARBA00022989"/>
    </source>
</evidence>
<feature type="region of interest" description="Disordered" evidence="7">
    <location>
        <begin position="2271"/>
        <end position="2296"/>
    </location>
</feature>
<dbReference type="InterPro" id="IPR000742">
    <property type="entry name" value="EGF"/>
</dbReference>
<feature type="domain" description="EGF-like" evidence="10">
    <location>
        <begin position="136"/>
        <end position="173"/>
    </location>
</feature>
<keyword evidence="12" id="KW-1185">Reference proteome</keyword>
<feature type="region of interest" description="Disordered" evidence="7">
    <location>
        <begin position="2134"/>
        <end position="2159"/>
    </location>
</feature>
<feature type="domain" description="EGF-like" evidence="10">
    <location>
        <begin position="471"/>
        <end position="510"/>
    </location>
</feature>
<evidence type="ECO:0000259" key="9">
    <source>
        <dbReference type="SMART" id="SM00179"/>
    </source>
</evidence>
<feature type="region of interest" description="Disordered" evidence="7">
    <location>
        <begin position="2585"/>
        <end position="2626"/>
    </location>
</feature>
<dbReference type="InterPro" id="IPR001881">
    <property type="entry name" value="EGF-like_Ca-bd_dom"/>
</dbReference>
<feature type="transmembrane region" description="Helical" evidence="8">
    <location>
        <begin position="3410"/>
        <end position="3434"/>
    </location>
</feature>
<feature type="region of interest" description="Disordered" evidence="7">
    <location>
        <begin position="2316"/>
        <end position="2343"/>
    </location>
</feature>
<protein>
    <submittedName>
        <fullName evidence="11">Uncharacterized protein</fullName>
    </submittedName>
</protein>
<feature type="domain" description="EGF-like" evidence="10">
    <location>
        <begin position="273"/>
        <end position="312"/>
    </location>
</feature>
<feature type="domain" description="EGF-like" evidence="10">
    <location>
        <begin position="573"/>
        <end position="621"/>
    </location>
</feature>
<dbReference type="GO" id="GO:0005261">
    <property type="term" value="F:monoatomic cation channel activity"/>
    <property type="evidence" value="ECO:0007669"/>
    <property type="project" value="TreeGrafter"/>
</dbReference>
<dbReference type="GO" id="GO:0005886">
    <property type="term" value="C:plasma membrane"/>
    <property type="evidence" value="ECO:0007669"/>
    <property type="project" value="TreeGrafter"/>
</dbReference>
<feature type="transmembrane region" description="Helical" evidence="8">
    <location>
        <begin position="3483"/>
        <end position="3502"/>
    </location>
</feature>
<evidence type="ECO:0000313" key="11">
    <source>
        <dbReference type="EMBL" id="KAK3284360.1"/>
    </source>
</evidence>
<keyword evidence="5 8" id="KW-0472">Membrane</keyword>
<feature type="compositionally biased region" description="Low complexity" evidence="7">
    <location>
        <begin position="2210"/>
        <end position="2219"/>
    </location>
</feature>
<evidence type="ECO:0000256" key="3">
    <source>
        <dbReference type="ARBA" id="ARBA00022737"/>
    </source>
</evidence>
<name>A0AAE0LGY0_9CHLO</name>
<feature type="compositionally biased region" description="Low complexity" evidence="7">
    <location>
        <begin position="2542"/>
        <end position="2554"/>
    </location>
</feature>
<feature type="region of interest" description="Disordered" evidence="7">
    <location>
        <begin position="2202"/>
        <end position="2229"/>
    </location>
</feature>
<feature type="domain" description="EGF-like" evidence="10">
    <location>
        <begin position="93"/>
        <end position="132"/>
    </location>
</feature>
<feature type="domain" description="EGF-like" evidence="10">
    <location>
        <begin position="225"/>
        <end position="269"/>
    </location>
</feature>
<dbReference type="SMART" id="SM00181">
    <property type="entry name" value="EGF"/>
    <property type="match status" value="12"/>
</dbReference>
<comment type="caution">
    <text evidence="11">The sequence shown here is derived from an EMBL/GenBank/DDBJ whole genome shotgun (WGS) entry which is preliminary data.</text>
</comment>
<organism evidence="11 12">
    <name type="scientific">Cymbomonas tetramitiformis</name>
    <dbReference type="NCBI Taxonomy" id="36881"/>
    <lineage>
        <taxon>Eukaryota</taxon>
        <taxon>Viridiplantae</taxon>
        <taxon>Chlorophyta</taxon>
        <taxon>Pyramimonadophyceae</taxon>
        <taxon>Pyramimonadales</taxon>
        <taxon>Pyramimonadaceae</taxon>
        <taxon>Cymbomonas</taxon>
    </lineage>
</organism>
<dbReference type="SMART" id="SM00179">
    <property type="entry name" value="EGF_CA"/>
    <property type="match status" value="3"/>
</dbReference>
<reference evidence="11 12" key="1">
    <citation type="journal article" date="2015" name="Genome Biol. Evol.">
        <title>Comparative Genomics of a Bacterivorous Green Alga Reveals Evolutionary Causalities and Consequences of Phago-Mixotrophic Mode of Nutrition.</title>
        <authorList>
            <person name="Burns J.A."/>
            <person name="Paasch A."/>
            <person name="Narechania A."/>
            <person name="Kim E."/>
        </authorList>
    </citation>
    <scope>NUCLEOTIDE SEQUENCE [LARGE SCALE GENOMIC DNA]</scope>
    <source>
        <strain evidence="11 12">PLY_AMNH</strain>
    </source>
</reference>
<feature type="domain" description="EGF-like" evidence="10">
    <location>
        <begin position="182"/>
        <end position="222"/>
    </location>
</feature>
<dbReference type="EMBL" id="LGRX02002311">
    <property type="protein sequence ID" value="KAK3284360.1"/>
    <property type="molecule type" value="Genomic_DNA"/>
</dbReference>
<feature type="domain" description="EGF-like" evidence="10">
    <location>
        <begin position="46"/>
        <end position="89"/>
    </location>
</feature>
<dbReference type="Proteomes" id="UP001190700">
    <property type="component" value="Unassembled WGS sequence"/>
</dbReference>
<evidence type="ECO:0000256" key="8">
    <source>
        <dbReference type="SAM" id="Phobius"/>
    </source>
</evidence>
<evidence type="ECO:0000256" key="7">
    <source>
        <dbReference type="SAM" id="MobiDB-lite"/>
    </source>
</evidence>
<keyword evidence="3" id="KW-0677">Repeat</keyword>
<dbReference type="CDD" id="cd00054">
    <property type="entry name" value="EGF_CA"/>
    <property type="match status" value="1"/>
</dbReference>
<dbReference type="GO" id="GO:0005509">
    <property type="term" value="F:calcium ion binding"/>
    <property type="evidence" value="ECO:0007669"/>
    <property type="project" value="InterPro"/>
</dbReference>
<evidence type="ECO:0000256" key="2">
    <source>
        <dbReference type="ARBA" id="ARBA00022692"/>
    </source>
</evidence>
<evidence type="ECO:0000256" key="5">
    <source>
        <dbReference type="ARBA" id="ARBA00023136"/>
    </source>
</evidence>
<feature type="domain" description="EGF-like calcium-binding" evidence="9">
    <location>
        <begin position="90"/>
        <end position="132"/>
    </location>
</feature>
<gene>
    <name evidence="11" type="ORF">CYMTET_7991</name>
</gene>
<evidence type="ECO:0000259" key="10">
    <source>
        <dbReference type="SMART" id="SM00181"/>
    </source>
</evidence>
<sequence>MYLEDPSDGIPQLCSFAFPPHPSPILIQLVLGSLVGEWVIGVAAAECLVGNGGCDFRSECKNTAPGFYCGPCPDGYLTATSAEGKQVCTDVDECAADNGGCDPLSRCINTDGSRGCGPCPNDYNGDGYSGCWQAADCSAGPCDTLTTCDDTAGLVVCGACPEGYGGSGETQCEDLDGCDANMCFDDGDPAHKVECFDVEAPGIGYSCGECPYTYVGDGITCVEDKCITGTACSPLVTCSMLQSGEFACGSCPEGFYGDGRYDGIGIGCLDYDECGSFNGGCHHLTTCTNTHGGHECGACPEGYLGTGATSCNKQTDCSDNNGGCWTNGVESVTCEANGLEVVCGECPVGYVGDGYTGCIDEPGCIPGACATVCSIAECRQVVCRDVPAPGLGFQCDACPVGFLGDGQGENSTKADKVGCYENMCFNNNGGCSLKVDCTNNPSAPGGRLCGACPAGYVNKYMDGTVCEDENGCVVDPCFEGVTCTDLLAPLVGRTCGPCPGGYEGDGAICTDVDECAGDADPPFGGCFRDESIGVVTECTNVERSAGAPRGRLCGACPEGYKGSGETGCVLVTTCAMNNGGCWVGSGDYAEFSTACTDIPGVGTECGACPEGFEGTGDTGCVDIDGCAQEPCFPGGHQLPILLALTPSRHVPSWSREAAGLPPGVRCTDVRAPDDGRLCDYLGPVATVPWGCPEGYHGDGVECTLCRVSVQIVDSTVKDGVEQRAGWFKGQRTQLTGQLDGLNHPNCTNQQGTIFVWEGVASDESILNLTAARNKANTLKLSIPKRDLVVGLNYQLSLTAYMPGAPLVRDVSPLGFFVKSQPLITIIKGGNAVTGASNVLRLSAEESVDPDGEPGDMVLKWTCVRTDLVDATCRQSDSTPLPSRMTNTTIEFTLLGAVYGANYTFSLTATKSSRKTTSTTWLTVFDGEPPVVTVTPMVDKANPTDKITLGSRVESDDPGTLKMMWSCEGLELDSSMLMTTTAQEDLVLRPGVLTPGQTYLFELRATDSFGLGSAALEVEVNTAPRGGSVVVEPAKGVEMETNFAILSLGWVDEDAPLWYLQAYRVVGSGGATWSSLVSDFGTLPSPYRIFTMFPKAGLEEHNYLMEVRVTVMDALGAMSTAQTNITVLEAEEVNGDALLGSAADRLRNGDTDGSARYIAGLSAALNDAAYARYAEQGDAAWHLNSTDGYYYYYGNSSGAPMNASTSTVGLAAPAPSQRRVLSTGGAAGVVALRRRLFAAPEVIRLRRRRRLLTADGEQDDGSQAAAQRTALLGMVEDMQGMLFTTSASTATLAETVGDVVGAPCELNNDTQTGAMGMVDGLIAGSRDGGDEAKMSSEAAAHMAGALSNLNEAGQAGACAFTAPGNASSDAVNADLEREAAANRTAEVQRKMAALGETLLKGVVDGEDAQQVASPTLALSTQRCRSDLADSCIYTRPLSAPGGGGASSASFPPSLGAYLAAQGGDNDAGRRLLGSEALASNCTNCTQTGVVLPRQSVDTRLISSATEAHFVYVELPAWGDTANRSGDSDSDRADGPHADSDAEMEPNATDASGSTSVVILGADGRELNISGLNEGVVVEIELSPELGGLSVREVEGLAGVPWVGYVNCRFWDQAIQRYSSAGCVGLPNPAPAGAELFWRSRDVGASEELSMEMLWGVGNMALTAGCEEVWAAAVPEFNGTDDGLRKYGNFSLEGRGGNFTAAGCKLVDPDNGLECYWDWTLQYFTGPGCVVTAAQSCLCTHLTDFKAQNLQDTTRREPPNVQVASMDQMTSLTLADLLASTLLLTIVGGLMGGALYFAVMSTWKNNAERQAMLEQLLRRHGTGTYGFKSLAKTWTWGILEEENAEGVAKKSTLELLEDRAKPKPPANAKALEACEVLYGLSPKKAKRGLLPMGRSKKEREREEYLTYKRALLAHSSFQQITGSLRQLPRDKADAALEWALQDTGITDQAHAHLEGGRVVGAAPLEVRLAESVTQPPRSFGDLTGTLDGELAEHRHSEVGQKGSDQLASLDGDAAVTYRAQASSPQPVTEREMALAVWAREGGREANEPPKTYAELVDSLRQEEQRVAADATVSGLSTARPSVGLSASEQLALVHQQGGLVQLNQRHQAEYLLLQDTLQEPQTFSDITERLIRTIEESEEEAEEEAEGAGEGGEEWGDDPTKEESRLLPQLYLKPPGDAEDGMPSSDMQLVLSEMQEPSLAIDAQAASDHGSRPGSGLRSRPGSGGLDHSQTPKLDWRLRQLEALEGLGDTISWRTPLLAKYLEQIEKGCDMPASASSELLQSRRQPAPPPLPPQREAAVRITTPGFVSGLKRVCSWTEHARGDDKKRDSAGKEKKDEASSTVTQPGAVMEAWEGSEGHLQHLLRDQYDQMLRDNGAAAGDAAVDRPTLPRRPPGCFAPASNRHRGNRHNHHRSPRAPHSPRMHQHRQMQASTLDAAPVAALLAEEELQLTLRGRLANAAAGSATAEVEEEEMDMQRQRDGKLRMFPLSKPPPLPQDGGEDWNEAVPGNSLTAHLLGEERTASSSSSRPSKLALSATRSATVKGALAASRVSSSSRLGTTQGLQKEHAPSAASRVLQACVQERTELDRRPCHRLGTPLESSTRSETRSAVKPTPPNRESSQNDMPNSSVWPLVERGVDLQPPSPSAASLASDPIAYVQNASLQAAYSETRLDPQQFGTHPPLAEGSLLPLGGVGHLESVGAAAGILTHQNGSALPAEDRQASPDVPAGSERLKADRKGMSAMATEADDAGGSPRRLQEPWRQEEAGIDTEVHAESMGMVVADPTVASDGRNRTSTPSSHAPPSRADSRMLTEGGDGFDHAKAIALWDPETLVAPSTTEVMWAVAGGTVQSTTSTTSVEQNEEAQWKQEDEGDEIMAMLMSSGELSQGARSRANLDVQRGAKSLRKQQALMRKWEIARKKQQIARAATVSNQLGLFGTVIVKKLMNTSAQEMGAVMAHDAKLFNLKPRKDQVDRNRARKRRIAVKIKCYAVLVELLERSQNLHSTTHLCSILGFSTTALHVCIPLEAMRTMIAHGHHQTSYKRGQQEVPLERALGTALVLAFLRMRAIISERQVEVQENRARKVPWRLPSWRSFKWYEDVFRVMLKKNRNPQGWYHRSILWNFVFLQQSQGYYEPTDALARALHAGDTSATVATQVVPPLTVEGMLARMPEALSMTELPFGLAERLWATLLAEARLKLLPFGWVINPEEPPWRRRLLEDGCRDYLTNQEAQFPELKVMMNALAGEANLTVSEWRNDQLKAIEVLRKATLKGAAVAEALMSDNERSLRRKKWWIDQARLVVASHPWVAIAVTPATEPYSRAQRTLVQCNSLLVMLFITLMLFYSKGNQCCISFKDYLGCGPGATVDTVCWGHATCGELYRARDGDALPEFLNPHGHVCDAFPTESLVDKIWQAGIVLGIMIPINLMLMGLFTIGGTPVAPTNWVYGVHKKRCRSVTEGGRQHLGENLLFLVMTFLWDTRRLSRALARYFLMLAQLVDWTFLMLLRAARYARLRLAVLRNVLWTVFNISVLRRNPDAVLQELEIAAEIAAAIQKERDEALATFQVARHEMDSFAVQCSYLLLALLWVIVLWFQLTYAMLIREMLGSDAEKIVLRNWGFTVLADNLGVHVLKSVIIKLVVQAVTTQTRKYSKGEAGLVGWYEDYAAKYLGLTYTMASQQELVAEQATHDNLYG</sequence>
<feature type="domain" description="EGF-like" evidence="10">
    <location>
        <begin position="316"/>
        <end position="359"/>
    </location>
</feature>
<feature type="compositionally biased region" description="Basic and acidic residues" evidence="7">
    <location>
        <begin position="2316"/>
        <end position="2336"/>
    </location>
</feature>
<dbReference type="InterPro" id="IPR002859">
    <property type="entry name" value="PKD/REJ-like"/>
</dbReference>
<evidence type="ECO:0000256" key="1">
    <source>
        <dbReference type="ARBA" id="ARBA00004370"/>
    </source>
</evidence>
<evidence type="ECO:0000256" key="6">
    <source>
        <dbReference type="ARBA" id="ARBA00023157"/>
    </source>
</evidence>
<feature type="region of interest" description="Disordered" evidence="7">
    <location>
        <begin position="2711"/>
        <end position="2758"/>
    </location>
</feature>
<evidence type="ECO:0000313" key="12">
    <source>
        <dbReference type="Proteomes" id="UP001190700"/>
    </source>
</evidence>
<feature type="region of interest" description="Disordered" evidence="7">
    <location>
        <begin position="1519"/>
        <end position="1551"/>
    </location>
</feature>
<feature type="domain" description="EGF-like" evidence="10">
    <location>
        <begin position="418"/>
        <end position="467"/>
    </location>
</feature>